<organism evidence="5 6">
    <name type="scientific">Pseudonocardia ammonioxydans</name>
    <dbReference type="NCBI Taxonomy" id="260086"/>
    <lineage>
        <taxon>Bacteria</taxon>
        <taxon>Bacillati</taxon>
        <taxon>Actinomycetota</taxon>
        <taxon>Actinomycetes</taxon>
        <taxon>Pseudonocardiales</taxon>
        <taxon>Pseudonocardiaceae</taxon>
        <taxon>Pseudonocardia</taxon>
    </lineage>
</organism>
<evidence type="ECO:0000256" key="2">
    <source>
        <dbReference type="ARBA" id="ARBA00023125"/>
    </source>
</evidence>
<dbReference type="CDD" id="cd01392">
    <property type="entry name" value="HTH_LacI"/>
    <property type="match status" value="1"/>
</dbReference>
<keyword evidence="2" id="KW-0238">DNA-binding</keyword>
<feature type="domain" description="HTH lacI-type" evidence="4">
    <location>
        <begin position="7"/>
        <end position="61"/>
    </location>
</feature>
<evidence type="ECO:0000256" key="1">
    <source>
        <dbReference type="ARBA" id="ARBA00023015"/>
    </source>
</evidence>
<dbReference type="SUPFAM" id="SSF53822">
    <property type="entry name" value="Periplasmic binding protein-like I"/>
    <property type="match status" value="1"/>
</dbReference>
<dbReference type="GO" id="GO:0003700">
    <property type="term" value="F:DNA-binding transcription factor activity"/>
    <property type="evidence" value="ECO:0007669"/>
    <property type="project" value="TreeGrafter"/>
</dbReference>
<sequence>MTVSEPVTLAEIAKRAGVHISTVSRALAGSSGVGRATVTRIRAIADELGYRPDPAAAALRTRRSGALGIIVPRLTDYVLARIYEGADEAAHDLGFTTLVGNSNDDPGLRLDRMEKMLARRVEGFLIGDARLDGDDLISALQRRGVPYVLVNRRLRGHPSVTTDDVHGGRLAGEHLLALGHREVGVVAGPTYVSTCVERTHGFVERFLSAGVPVPDSRIEPSTPDAEGGHAAADRLLTRHPGITALFAINDFAAIGAIGAAREHGRTVGQDIAVVGYNDIPLDAWLPVPMTSVRSPMLEMGRAGARALHRVLAGETVEPVLLEPTLSVRDSTVGVATV</sequence>
<protein>
    <submittedName>
        <fullName evidence="5">Transcriptional regulator, LacI family</fullName>
    </submittedName>
</protein>
<dbReference type="RefSeq" id="WP_093351043.1">
    <property type="nucleotide sequence ID" value="NZ_FOUY01000034.1"/>
</dbReference>
<name>A0A1I5F2D4_PSUAM</name>
<dbReference type="EMBL" id="FOUY01000034">
    <property type="protein sequence ID" value="SFO17481.1"/>
    <property type="molecule type" value="Genomic_DNA"/>
</dbReference>
<dbReference type="InterPro" id="IPR000843">
    <property type="entry name" value="HTH_LacI"/>
</dbReference>
<gene>
    <name evidence="5" type="ORF">SAMN05216207_103439</name>
</gene>
<reference evidence="5 6" key="1">
    <citation type="submission" date="2016-10" db="EMBL/GenBank/DDBJ databases">
        <authorList>
            <person name="de Groot N.N."/>
        </authorList>
    </citation>
    <scope>NUCLEOTIDE SEQUENCE [LARGE SCALE GENOMIC DNA]</scope>
    <source>
        <strain evidence="5 6">CGMCC 4.1877</strain>
    </source>
</reference>
<dbReference type="SUPFAM" id="SSF47413">
    <property type="entry name" value="lambda repressor-like DNA-binding domains"/>
    <property type="match status" value="1"/>
</dbReference>
<keyword evidence="6" id="KW-1185">Reference proteome</keyword>
<dbReference type="Pfam" id="PF00532">
    <property type="entry name" value="Peripla_BP_1"/>
    <property type="match status" value="1"/>
</dbReference>
<dbReference type="PANTHER" id="PTHR30146">
    <property type="entry name" value="LACI-RELATED TRANSCRIPTIONAL REPRESSOR"/>
    <property type="match status" value="1"/>
</dbReference>
<dbReference type="Proteomes" id="UP000199614">
    <property type="component" value="Unassembled WGS sequence"/>
</dbReference>
<evidence type="ECO:0000259" key="4">
    <source>
        <dbReference type="PROSITE" id="PS50932"/>
    </source>
</evidence>
<dbReference type="PROSITE" id="PS50932">
    <property type="entry name" value="HTH_LACI_2"/>
    <property type="match status" value="1"/>
</dbReference>
<dbReference type="SMART" id="SM00354">
    <property type="entry name" value="HTH_LACI"/>
    <property type="match status" value="1"/>
</dbReference>
<dbReference type="Gene3D" id="1.10.260.40">
    <property type="entry name" value="lambda repressor-like DNA-binding domains"/>
    <property type="match status" value="1"/>
</dbReference>
<dbReference type="Gene3D" id="3.40.50.2300">
    <property type="match status" value="2"/>
</dbReference>
<dbReference type="PANTHER" id="PTHR30146:SF138">
    <property type="entry name" value="TRANSCRIPTIONAL REGULATORY PROTEIN"/>
    <property type="match status" value="1"/>
</dbReference>
<evidence type="ECO:0000313" key="5">
    <source>
        <dbReference type="EMBL" id="SFO17481.1"/>
    </source>
</evidence>
<dbReference type="OrthoDB" id="3467214at2"/>
<accession>A0A1I5F2D4</accession>
<dbReference type="InterPro" id="IPR028082">
    <property type="entry name" value="Peripla_BP_I"/>
</dbReference>
<proteinExistence type="predicted"/>
<dbReference type="InterPro" id="IPR010982">
    <property type="entry name" value="Lambda_DNA-bd_dom_sf"/>
</dbReference>
<evidence type="ECO:0000313" key="6">
    <source>
        <dbReference type="Proteomes" id="UP000199614"/>
    </source>
</evidence>
<dbReference type="AlphaFoldDB" id="A0A1I5F2D4"/>
<dbReference type="Pfam" id="PF00356">
    <property type="entry name" value="LacI"/>
    <property type="match status" value="1"/>
</dbReference>
<dbReference type="InterPro" id="IPR001761">
    <property type="entry name" value="Peripla_BP/Lac1_sug-bd_dom"/>
</dbReference>
<keyword evidence="3" id="KW-0804">Transcription</keyword>
<dbReference type="GO" id="GO:0000976">
    <property type="term" value="F:transcription cis-regulatory region binding"/>
    <property type="evidence" value="ECO:0007669"/>
    <property type="project" value="TreeGrafter"/>
</dbReference>
<keyword evidence="1" id="KW-0805">Transcription regulation</keyword>
<dbReference type="STRING" id="260086.SAMN05216207_103439"/>
<evidence type="ECO:0000256" key="3">
    <source>
        <dbReference type="ARBA" id="ARBA00023163"/>
    </source>
</evidence>